<evidence type="ECO:0000313" key="18">
    <source>
        <dbReference type="EMBL" id="SEM95431.1"/>
    </source>
</evidence>
<dbReference type="AlphaFoldDB" id="A0A1H8CJG6"/>
<dbReference type="Gene3D" id="1.10.287.110">
    <property type="entry name" value="DnaJ domain"/>
    <property type="match status" value="1"/>
</dbReference>
<feature type="binding site" evidence="14">
    <location>
        <position position="215"/>
    </location>
    <ligand>
        <name>Zn(2+)</name>
        <dbReference type="ChEBI" id="CHEBI:29105"/>
        <label>1</label>
    </ligand>
</feature>
<keyword evidence="10 14" id="KW-0143">Chaperone</keyword>
<evidence type="ECO:0000256" key="8">
    <source>
        <dbReference type="ARBA" id="ARBA00022833"/>
    </source>
</evidence>
<dbReference type="Gene3D" id="2.10.230.10">
    <property type="entry name" value="Heat shock protein DnaJ, cysteine-rich domain"/>
    <property type="match status" value="1"/>
</dbReference>
<dbReference type="GO" id="GO:0006260">
    <property type="term" value="P:DNA replication"/>
    <property type="evidence" value="ECO:0007669"/>
    <property type="project" value="UniProtKB-KW"/>
</dbReference>
<comment type="cofactor">
    <cofactor evidence="14">
        <name>Zn(2+)</name>
        <dbReference type="ChEBI" id="CHEBI:29105"/>
    </cofactor>
    <text evidence="14">Binds 2 Zn(2+) ions per monomer.</text>
</comment>
<dbReference type="HAMAP" id="MF_01152">
    <property type="entry name" value="DnaJ"/>
    <property type="match status" value="1"/>
</dbReference>
<comment type="domain">
    <text evidence="14">The J domain is necessary and sufficient to stimulate DnaK ATPase activity. Zinc center 1 plays an important role in the autonomous, DnaK-independent chaperone activity of DnaJ. Zinc center 2 is essential for interaction with DnaK and for DnaJ activity.</text>
</comment>
<feature type="binding site" evidence="14">
    <location>
        <position position="155"/>
    </location>
    <ligand>
        <name>Zn(2+)</name>
        <dbReference type="ChEBI" id="CHEBI:29105"/>
        <label>1</label>
    </ligand>
</feature>
<evidence type="ECO:0000256" key="2">
    <source>
        <dbReference type="ARBA" id="ARBA00011738"/>
    </source>
</evidence>
<dbReference type="GO" id="GO:0005524">
    <property type="term" value="F:ATP binding"/>
    <property type="evidence" value="ECO:0007669"/>
    <property type="project" value="InterPro"/>
</dbReference>
<feature type="repeat" description="CXXCXGXG motif" evidence="14">
    <location>
        <begin position="212"/>
        <end position="219"/>
    </location>
</feature>
<protein>
    <recommendedName>
        <fullName evidence="13 14">Chaperone protein DnaJ</fullName>
    </recommendedName>
</protein>
<feature type="domain" description="J" evidence="16">
    <location>
        <begin position="6"/>
        <end position="71"/>
    </location>
</feature>
<keyword evidence="9 14" id="KW-0346">Stress response</keyword>
<evidence type="ECO:0000256" key="10">
    <source>
        <dbReference type="ARBA" id="ARBA00023186"/>
    </source>
</evidence>
<dbReference type="GO" id="GO:0051082">
    <property type="term" value="F:unfolded protein binding"/>
    <property type="evidence" value="ECO:0007669"/>
    <property type="project" value="UniProtKB-UniRule"/>
</dbReference>
<dbReference type="PROSITE" id="PS50076">
    <property type="entry name" value="DNAJ_2"/>
    <property type="match status" value="1"/>
</dbReference>
<dbReference type="Proteomes" id="UP000199158">
    <property type="component" value="Unassembled WGS sequence"/>
</dbReference>
<dbReference type="GO" id="GO:0005737">
    <property type="term" value="C:cytoplasm"/>
    <property type="evidence" value="ECO:0007669"/>
    <property type="project" value="UniProtKB-SubCell"/>
</dbReference>
<feature type="binding site" evidence="14">
    <location>
        <position position="212"/>
    </location>
    <ligand>
        <name>Zn(2+)</name>
        <dbReference type="ChEBI" id="CHEBI:29105"/>
        <label>1</label>
    </ligand>
</feature>
<dbReference type="InterPro" id="IPR001305">
    <property type="entry name" value="HSP_DnaJ_Cys-rich_dom"/>
</dbReference>
<reference evidence="18 19" key="1">
    <citation type="submission" date="2016-10" db="EMBL/GenBank/DDBJ databases">
        <authorList>
            <person name="de Groot N.N."/>
        </authorList>
    </citation>
    <scope>NUCLEOTIDE SEQUENCE [LARGE SCALE GENOMIC DNA]</scope>
    <source>
        <strain evidence="18 19">CGMCC 1.5070</strain>
    </source>
</reference>
<dbReference type="InterPro" id="IPR002939">
    <property type="entry name" value="DnaJ_C"/>
</dbReference>
<dbReference type="PANTHER" id="PTHR43096">
    <property type="entry name" value="DNAJ HOMOLOG 1, MITOCHONDRIAL-RELATED"/>
    <property type="match status" value="1"/>
</dbReference>
<dbReference type="Gene3D" id="2.60.260.20">
    <property type="entry name" value="Urease metallochaperone UreE, N-terminal domain"/>
    <property type="match status" value="2"/>
</dbReference>
<dbReference type="EMBL" id="FOCG01000002">
    <property type="protein sequence ID" value="SEM95431.1"/>
    <property type="molecule type" value="Genomic_DNA"/>
</dbReference>
<evidence type="ECO:0000259" key="16">
    <source>
        <dbReference type="PROSITE" id="PS50076"/>
    </source>
</evidence>
<evidence type="ECO:0000313" key="19">
    <source>
        <dbReference type="Proteomes" id="UP000199158"/>
    </source>
</evidence>
<dbReference type="GO" id="GO:0009408">
    <property type="term" value="P:response to heat"/>
    <property type="evidence" value="ECO:0007669"/>
    <property type="project" value="InterPro"/>
</dbReference>
<dbReference type="InterPro" id="IPR036410">
    <property type="entry name" value="HSP_DnaJ_Cys-rich_dom_sf"/>
</dbReference>
<dbReference type="NCBIfam" id="TIGR02349">
    <property type="entry name" value="DnaJ_bact"/>
    <property type="match status" value="1"/>
</dbReference>
<evidence type="ECO:0000256" key="15">
    <source>
        <dbReference type="PROSITE-ProRule" id="PRU00546"/>
    </source>
</evidence>
<dbReference type="InterPro" id="IPR001623">
    <property type="entry name" value="DnaJ_domain"/>
</dbReference>
<dbReference type="CDD" id="cd06257">
    <property type="entry name" value="DnaJ"/>
    <property type="match status" value="1"/>
</dbReference>
<proteinExistence type="inferred from homology"/>
<feature type="repeat" description="CXXCXGXG motif" evidence="14">
    <location>
        <begin position="198"/>
        <end position="205"/>
    </location>
</feature>
<evidence type="ECO:0000256" key="12">
    <source>
        <dbReference type="ARBA" id="ARBA00061004"/>
    </source>
</evidence>
<comment type="similarity">
    <text evidence="12 14">Belongs to the DnaJ family.</text>
</comment>
<comment type="subcellular location">
    <subcellularLocation>
        <location evidence="1 14">Cytoplasm</location>
    </subcellularLocation>
</comment>
<keyword evidence="4 14" id="KW-0235">DNA replication</keyword>
<dbReference type="PROSITE" id="PS51188">
    <property type="entry name" value="ZF_CR"/>
    <property type="match status" value="1"/>
</dbReference>
<dbReference type="InterPro" id="IPR018253">
    <property type="entry name" value="DnaJ_domain_CS"/>
</dbReference>
<dbReference type="Pfam" id="PF00684">
    <property type="entry name" value="DnaJ_CXXCXGXG"/>
    <property type="match status" value="1"/>
</dbReference>
<dbReference type="FunFam" id="2.60.260.20:FF:000004">
    <property type="entry name" value="Molecular chaperone DnaJ"/>
    <property type="match status" value="1"/>
</dbReference>
<dbReference type="Pfam" id="PF01556">
    <property type="entry name" value="DnaJ_C"/>
    <property type="match status" value="1"/>
</dbReference>
<gene>
    <name evidence="14" type="primary">dnaJ</name>
    <name evidence="18" type="ORF">SAMN05216180_2188</name>
</gene>
<dbReference type="InterPro" id="IPR008971">
    <property type="entry name" value="HSP40/DnaJ_pept-bd"/>
</dbReference>
<dbReference type="PRINTS" id="PR00625">
    <property type="entry name" value="JDOMAIN"/>
</dbReference>
<dbReference type="GO" id="GO:0042026">
    <property type="term" value="P:protein refolding"/>
    <property type="evidence" value="ECO:0007669"/>
    <property type="project" value="TreeGrafter"/>
</dbReference>
<dbReference type="CDD" id="cd10747">
    <property type="entry name" value="DnaJ_C"/>
    <property type="match status" value="1"/>
</dbReference>
<feature type="binding site" evidence="14">
    <location>
        <position position="201"/>
    </location>
    <ligand>
        <name>Zn(2+)</name>
        <dbReference type="ChEBI" id="CHEBI:29105"/>
        <label>2</label>
    </ligand>
</feature>
<keyword evidence="6 14" id="KW-0677">Repeat</keyword>
<dbReference type="STRING" id="474960.SAMN05216180_2188"/>
<feature type="binding site" evidence="14">
    <location>
        <position position="175"/>
    </location>
    <ligand>
        <name>Zn(2+)</name>
        <dbReference type="ChEBI" id="CHEBI:29105"/>
        <label>2</label>
    </ligand>
</feature>
<comment type="subunit">
    <text evidence="2 14">Homodimer.</text>
</comment>
<evidence type="ECO:0000256" key="5">
    <source>
        <dbReference type="ARBA" id="ARBA00022723"/>
    </source>
</evidence>
<dbReference type="CDD" id="cd10719">
    <property type="entry name" value="DnaJ_zf"/>
    <property type="match status" value="1"/>
</dbReference>
<dbReference type="SUPFAM" id="SSF49493">
    <property type="entry name" value="HSP40/DnaJ peptide-binding domain"/>
    <property type="match status" value="2"/>
</dbReference>
<dbReference type="SUPFAM" id="SSF57938">
    <property type="entry name" value="DnaJ/Hsp40 cysteine-rich domain"/>
    <property type="match status" value="1"/>
</dbReference>
<accession>A0A1H8CJG6</accession>
<organism evidence="18 19">
    <name type="scientific">Hydrogenoanaerobacterium saccharovorans</name>
    <dbReference type="NCBI Taxonomy" id="474960"/>
    <lineage>
        <taxon>Bacteria</taxon>
        <taxon>Bacillati</taxon>
        <taxon>Bacillota</taxon>
        <taxon>Clostridia</taxon>
        <taxon>Eubacteriales</taxon>
        <taxon>Oscillospiraceae</taxon>
        <taxon>Hydrogenoanaerobacterium</taxon>
    </lineage>
</organism>
<keyword evidence="5 14" id="KW-0479">Metal-binding</keyword>
<evidence type="ECO:0000256" key="3">
    <source>
        <dbReference type="ARBA" id="ARBA00022490"/>
    </source>
</evidence>
<feature type="binding site" evidence="14">
    <location>
        <position position="172"/>
    </location>
    <ligand>
        <name>Zn(2+)</name>
        <dbReference type="ChEBI" id="CHEBI:29105"/>
        <label>2</label>
    </ligand>
</feature>
<evidence type="ECO:0000256" key="9">
    <source>
        <dbReference type="ARBA" id="ARBA00023016"/>
    </source>
</evidence>
<keyword evidence="19" id="KW-1185">Reference proteome</keyword>
<dbReference type="GO" id="GO:0008270">
    <property type="term" value="F:zinc ion binding"/>
    <property type="evidence" value="ECO:0007669"/>
    <property type="project" value="UniProtKB-UniRule"/>
</dbReference>
<dbReference type="InterPro" id="IPR012724">
    <property type="entry name" value="DnaJ"/>
</dbReference>
<dbReference type="GO" id="GO:0031072">
    <property type="term" value="F:heat shock protein binding"/>
    <property type="evidence" value="ECO:0007669"/>
    <property type="project" value="InterPro"/>
</dbReference>
<dbReference type="SUPFAM" id="SSF46565">
    <property type="entry name" value="Chaperone J-domain"/>
    <property type="match status" value="1"/>
</dbReference>
<feature type="zinc finger region" description="CR-type" evidence="15">
    <location>
        <begin position="142"/>
        <end position="224"/>
    </location>
</feature>
<name>A0A1H8CJG6_9FIRM</name>
<feature type="binding site" evidence="14">
    <location>
        <position position="158"/>
    </location>
    <ligand>
        <name>Zn(2+)</name>
        <dbReference type="ChEBI" id="CHEBI:29105"/>
        <label>1</label>
    </ligand>
</feature>
<dbReference type="OrthoDB" id="9779889at2"/>
<evidence type="ECO:0000256" key="14">
    <source>
        <dbReference type="HAMAP-Rule" id="MF_01152"/>
    </source>
</evidence>
<dbReference type="InterPro" id="IPR036869">
    <property type="entry name" value="J_dom_sf"/>
</dbReference>
<keyword evidence="3 14" id="KW-0963">Cytoplasm</keyword>
<evidence type="ECO:0000256" key="11">
    <source>
        <dbReference type="ARBA" id="ARBA00053423"/>
    </source>
</evidence>
<evidence type="ECO:0000259" key="17">
    <source>
        <dbReference type="PROSITE" id="PS51188"/>
    </source>
</evidence>
<evidence type="ECO:0000256" key="1">
    <source>
        <dbReference type="ARBA" id="ARBA00004496"/>
    </source>
</evidence>
<dbReference type="Pfam" id="PF00226">
    <property type="entry name" value="DnaJ"/>
    <property type="match status" value="1"/>
</dbReference>
<feature type="repeat" description="CXXCXGXG motif" evidence="14">
    <location>
        <begin position="155"/>
        <end position="162"/>
    </location>
</feature>
<dbReference type="PROSITE" id="PS00636">
    <property type="entry name" value="DNAJ_1"/>
    <property type="match status" value="1"/>
</dbReference>
<keyword evidence="7 14" id="KW-0863">Zinc-finger</keyword>
<evidence type="ECO:0000256" key="13">
    <source>
        <dbReference type="ARBA" id="ARBA00067609"/>
    </source>
</evidence>
<sequence>MPDKRDYYEVLGVQKGCSDDELKKAYRRLAKKYHPDLNPGDKEAETKFKEANEAYEVLSDAQKRQKYDQFGFAGVDPSYGAGAGGAGFGGFGDMDFDLGDIFGSFFGGGFGGSTRTRNPNGPIRGNDVNTQLNLSFIEAALGCQKEVTIQRLERCETCDGTGAAKGTSPESCSDCGGTGQVRVQQRTPFGVIQTSRTCPKCNGKGKVIKSPCSDCRGMGRVRHTKKINVNVPAGIDNGQTFVMSGQGDHGVNAGPAGDLNITVGIRPDPIFSRDGFNVWCEIPITFTQAALGDEITVPTIDGKVTYEVPEGTQPGTTFRLRNKGIPFVNGRGRGDQYVKVTIEVPQNLNNKQKQALKDFEALANDKNYEKRKGFFDKLKDAMKGED</sequence>
<evidence type="ECO:0000256" key="7">
    <source>
        <dbReference type="ARBA" id="ARBA00022771"/>
    </source>
</evidence>
<dbReference type="FunFam" id="2.10.230.10:FF:000002">
    <property type="entry name" value="Molecular chaperone DnaJ"/>
    <property type="match status" value="1"/>
</dbReference>
<evidence type="ECO:0000256" key="6">
    <source>
        <dbReference type="ARBA" id="ARBA00022737"/>
    </source>
</evidence>
<dbReference type="FunFam" id="1.10.287.110:FF:000034">
    <property type="entry name" value="Chaperone protein DnaJ"/>
    <property type="match status" value="1"/>
</dbReference>
<feature type="repeat" description="CXXCXGXG motif" evidence="14">
    <location>
        <begin position="172"/>
        <end position="179"/>
    </location>
</feature>
<feature type="domain" description="CR-type" evidence="17">
    <location>
        <begin position="142"/>
        <end position="224"/>
    </location>
</feature>
<feature type="binding site" evidence="14">
    <location>
        <position position="198"/>
    </location>
    <ligand>
        <name>Zn(2+)</name>
        <dbReference type="ChEBI" id="CHEBI:29105"/>
        <label>2</label>
    </ligand>
</feature>
<dbReference type="PANTHER" id="PTHR43096:SF48">
    <property type="entry name" value="CHAPERONE PROTEIN DNAJ"/>
    <property type="match status" value="1"/>
</dbReference>
<keyword evidence="8 14" id="KW-0862">Zinc</keyword>
<dbReference type="RefSeq" id="WP_092754949.1">
    <property type="nucleotide sequence ID" value="NZ_FOCG01000002.1"/>
</dbReference>
<evidence type="ECO:0000256" key="4">
    <source>
        <dbReference type="ARBA" id="ARBA00022705"/>
    </source>
</evidence>
<dbReference type="NCBIfam" id="NF008035">
    <property type="entry name" value="PRK10767.1"/>
    <property type="match status" value="1"/>
</dbReference>
<comment type="function">
    <text evidence="11 14">Participates actively in the response to hyperosmotic and heat shock by preventing the aggregation of stress-denatured proteins and by disaggregating proteins, also in an autonomous, DnaK-independent fashion. Unfolded proteins bind initially to DnaJ; upon interaction with the DnaJ-bound protein, DnaK hydrolyzes its bound ATP, resulting in the formation of a stable complex. GrpE releases ADP from DnaK; ATP binding to DnaK triggers the release of the substrate protein, thus completing the reaction cycle. Several rounds of ATP-dependent interactions between DnaJ, DnaK and GrpE are required for fully efficient folding. Also involved, together with DnaK and GrpE, in the DNA replication of plasmids through activation of initiation proteins.</text>
</comment>
<dbReference type="SMART" id="SM00271">
    <property type="entry name" value="DnaJ"/>
    <property type="match status" value="1"/>
</dbReference>